<keyword evidence="3" id="KW-1185">Reference proteome</keyword>
<dbReference type="Proteomes" id="UP000515563">
    <property type="component" value="Chromosome"/>
</dbReference>
<dbReference type="AlphaFoldDB" id="A0A7G6X663"/>
<evidence type="ECO:0000313" key="3">
    <source>
        <dbReference type="Proteomes" id="UP000515563"/>
    </source>
</evidence>
<proteinExistence type="predicted"/>
<reference evidence="2 3" key="2">
    <citation type="journal article" date="2020" name="Microbiol. Resour. Announc.">
        <title>Antarctic desert soil bacteria exhibit high novel natural product potential, evaluated through long-read genome sequencing and comparative genomics.</title>
        <authorList>
            <person name="Benaud N."/>
            <person name="Edwards R.J."/>
            <person name="Amos T.G."/>
            <person name="D'Agostino P.M."/>
            <person name="Gutierrez-Chavez C."/>
            <person name="Montgomery K."/>
            <person name="Nicetic I."/>
            <person name="Ferrari B.C."/>
        </authorList>
    </citation>
    <scope>NUCLEOTIDE SEQUENCE [LARGE SCALE GENOMIC DNA]</scope>
    <source>
        <strain evidence="2 3">SPB151</strain>
    </source>
</reference>
<dbReference type="Gene3D" id="3.90.25.10">
    <property type="entry name" value="UDP-galactose 4-epimerase, domain 1"/>
    <property type="match status" value="1"/>
</dbReference>
<dbReference type="InterPro" id="IPR052718">
    <property type="entry name" value="NmrA-type_oxidoreductase"/>
</dbReference>
<dbReference type="EMBL" id="CP043661">
    <property type="protein sequence ID" value="QNE21728.1"/>
    <property type="molecule type" value="Genomic_DNA"/>
</dbReference>
<dbReference type="KEGG" id="kqi:F1D05_32175"/>
<dbReference type="SUPFAM" id="SSF51735">
    <property type="entry name" value="NAD(P)-binding Rossmann-fold domains"/>
    <property type="match status" value="1"/>
</dbReference>
<name>A0A7G6X663_9ACTN</name>
<dbReference type="PANTHER" id="PTHR47129">
    <property type="entry name" value="QUINONE OXIDOREDUCTASE 2"/>
    <property type="match status" value="1"/>
</dbReference>
<sequence length="299" mass="31220">MSTLDPELSPVEVEPGTASLGLIGVTGATGQLGSRVARQLAESGIAQRLVVRDPARAPELSGAEVAQAAYGDSAALLNALDGVHTLLLVSASESADRVSLHKATIDAAVAAGVRRIVYTSFVAAAPSATFTFARDHWHTEQHIIGTGVDYTFLRDNLYLDFIPGFAGEDGVIRGPAGDGRVAAVLREDVAEAAARVVADPSHSGKTYDLTGPAAFTLAEAAAMLSDAWGKPIRYEAETLDEAYRSRESFGAPAWEVAGWVTSYAAIASGELSTPTTAIEEITGRPPTALSTYLARPRPS</sequence>
<dbReference type="Pfam" id="PF13460">
    <property type="entry name" value="NAD_binding_10"/>
    <property type="match status" value="1"/>
</dbReference>
<dbReference type="Gene3D" id="3.40.50.720">
    <property type="entry name" value="NAD(P)-binding Rossmann-like Domain"/>
    <property type="match status" value="1"/>
</dbReference>
<reference evidence="3" key="1">
    <citation type="submission" date="2019-09" db="EMBL/GenBank/DDBJ databases">
        <title>Antimicrobial potential of Antarctic Bacteria.</title>
        <authorList>
            <person name="Benaud N."/>
            <person name="Edwards R.J."/>
            <person name="Ferrari B.C."/>
        </authorList>
    </citation>
    <scope>NUCLEOTIDE SEQUENCE [LARGE SCALE GENOMIC DNA]</scope>
    <source>
        <strain evidence="3">SPB151</strain>
    </source>
</reference>
<gene>
    <name evidence="2" type="ORF">F1D05_32175</name>
</gene>
<evidence type="ECO:0000259" key="1">
    <source>
        <dbReference type="Pfam" id="PF13460"/>
    </source>
</evidence>
<dbReference type="InterPro" id="IPR016040">
    <property type="entry name" value="NAD(P)-bd_dom"/>
</dbReference>
<dbReference type="InterPro" id="IPR036291">
    <property type="entry name" value="NAD(P)-bd_dom_sf"/>
</dbReference>
<dbReference type="RefSeq" id="WP_185444135.1">
    <property type="nucleotide sequence ID" value="NZ_CP043661.1"/>
</dbReference>
<feature type="domain" description="NAD(P)-binding" evidence="1">
    <location>
        <begin position="27"/>
        <end position="200"/>
    </location>
</feature>
<protein>
    <submittedName>
        <fullName evidence="2">SDR family oxidoreductase</fullName>
    </submittedName>
</protein>
<organism evidence="2 3">
    <name type="scientific">Kribbella qitaiheensis</name>
    <dbReference type="NCBI Taxonomy" id="1544730"/>
    <lineage>
        <taxon>Bacteria</taxon>
        <taxon>Bacillati</taxon>
        <taxon>Actinomycetota</taxon>
        <taxon>Actinomycetes</taxon>
        <taxon>Propionibacteriales</taxon>
        <taxon>Kribbellaceae</taxon>
        <taxon>Kribbella</taxon>
    </lineage>
</organism>
<dbReference type="CDD" id="cd05269">
    <property type="entry name" value="TMR_SDR_a"/>
    <property type="match status" value="1"/>
</dbReference>
<dbReference type="PANTHER" id="PTHR47129:SF1">
    <property type="entry name" value="NMRA-LIKE DOMAIN-CONTAINING PROTEIN"/>
    <property type="match status" value="1"/>
</dbReference>
<evidence type="ECO:0000313" key="2">
    <source>
        <dbReference type="EMBL" id="QNE21728.1"/>
    </source>
</evidence>
<accession>A0A7G6X663</accession>